<sequence>MMVISPESRSSARDCYELAALLPRAAEGGCTTPRPAPYAGSEEQTTFRYGPDGHDVDGQDTTVQLPRAYADGYTTASYEGEFVRSEAPPPDTVAPVSKKTRKRTTVFKAPSLSLSSSARRPIKRREGRSRRSGSVSDRHPEELAHFLEDYSSDPFDPLYVGSSLASWVGERKSGSCADQSSHSSTMQHQLEDADEQIDCGPGLVPPPNISSIPRSPWEGWCLEDEEPATGISDGVSPSHLETDERSMAALLLQAMGQEFRQ</sequence>
<evidence type="ECO:0000313" key="3">
    <source>
        <dbReference type="Proteomes" id="UP000036947"/>
    </source>
</evidence>
<name>A0A0L0MXW2_TOLOC</name>
<dbReference type="EMBL" id="LFRF01000052">
    <property type="protein sequence ID" value="KND86601.1"/>
    <property type="molecule type" value="Genomic_DNA"/>
</dbReference>
<feature type="region of interest" description="Disordered" evidence="1">
    <location>
        <begin position="83"/>
        <end position="140"/>
    </location>
</feature>
<feature type="compositionally biased region" description="Polar residues" evidence="1">
    <location>
        <begin position="176"/>
        <end position="188"/>
    </location>
</feature>
<dbReference type="Proteomes" id="UP000036947">
    <property type="component" value="Unassembled WGS sequence"/>
</dbReference>
<comment type="caution">
    <text evidence="2">The sequence shown here is derived from an EMBL/GenBank/DDBJ whole genome shotgun (WGS) entry which is preliminary data.</text>
</comment>
<protein>
    <submittedName>
        <fullName evidence="2">Uncharacterized protein</fullName>
    </submittedName>
</protein>
<dbReference type="AlphaFoldDB" id="A0A0L0MXW2"/>
<evidence type="ECO:0000313" key="2">
    <source>
        <dbReference type="EMBL" id="KND86601.1"/>
    </source>
</evidence>
<evidence type="ECO:0000256" key="1">
    <source>
        <dbReference type="SAM" id="MobiDB-lite"/>
    </source>
</evidence>
<feature type="region of interest" description="Disordered" evidence="1">
    <location>
        <begin position="27"/>
        <end position="56"/>
    </location>
</feature>
<gene>
    <name evidence="2" type="ORF">TOPH_08726</name>
</gene>
<feature type="region of interest" description="Disordered" evidence="1">
    <location>
        <begin position="173"/>
        <end position="192"/>
    </location>
</feature>
<feature type="region of interest" description="Disordered" evidence="1">
    <location>
        <begin position="199"/>
        <end position="240"/>
    </location>
</feature>
<keyword evidence="3" id="KW-1185">Reference proteome</keyword>
<feature type="compositionally biased region" description="Basic residues" evidence="1">
    <location>
        <begin position="120"/>
        <end position="131"/>
    </location>
</feature>
<reference evidence="2 3" key="1">
    <citation type="journal article" date="2015" name="BMC Genomics">
        <title>The genome of the truffle-parasite Tolypocladium ophioglossoides and the evolution of antifungal peptaibiotics.</title>
        <authorList>
            <person name="Quandt C.A."/>
            <person name="Bushley K.E."/>
            <person name="Spatafora J.W."/>
        </authorList>
    </citation>
    <scope>NUCLEOTIDE SEQUENCE [LARGE SCALE GENOMIC DNA]</scope>
    <source>
        <strain evidence="2 3">CBS 100239</strain>
    </source>
</reference>
<proteinExistence type="predicted"/>
<accession>A0A0L0MXW2</accession>
<organism evidence="2 3">
    <name type="scientific">Tolypocladium ophioglossoides (strain CBS 100239)</name>
    <name type="common">Snaketongue truffleclub</name>
    <name type="synonym">Elaphocordyceps ophioglossoides</name>
    <dbReference type="NCBI Taxonomy" id="1163406"/>
    <lineage>
        <taxon>Eukaryota</taxon>
        <taxon>Fungi</taxon>
        <taxon>Dikarya</taxon>
        <taxon>Ascomycota</taxon>
        <taxon>Pezizomycotina</taxon>
        <taxon>Sordariomycetes</taxon>
        <taxon>Hypocreomycetidae</taxon>
        <taxon>Hypocreales</taxon>
        <taxon>Ophiocordycipitaceae</taxon>
        <taxon>Tolypocladium</taxon>
    </lineage>
</organism>
<feature type="compositionally biased region" description="Low complexity" evidence="1">
    <location>
        <begin position="109"/>
        <end position="119"/>
    </location>
</feature>